<evidence type="ECO:0008006" key="4">
    <source>
        <dbReference type="Google" id="ProtNLM"/>
    </source>
</evidence>
<sequence>MADIVDDSELPKNTTASSASTSTPTTDNEPAPAKLAGDEPPSAEIQAKVASYTVLDREGQPHQYSTLYSGPDAGPRTLVVFIRHFFCGSCKQYIEMLSKAITPEFRSQLSTPTSVVVVGCGDPGLIDIYAKETGCQFPIYADPTRKLYEQLGLLSSLALGEKPEYIQKSMVQIVAESFWKTLKQLPSGLALKGGDSRQNGGEFLYEASPGGSDERRVAWCHRMQNTRDHTEVAALSKVLERKE</sequence>
<dbReference type="PANTHER" id="PTHR28630:SF3">
    <property type="entry name" value="PEROXIREDOXIN-LIKE 2C"/>
    <property type="match status" value="1"/>
</dbReference>
<feature type="region of interest" description="Disordered" evidence="1">
    <location>
        <begin position="1"/>
        <end position="41"/>
    </location>
</feature>
<proteinExistence type="predicted"/>
<evidence type="ECO:0000313" key="3">
    <source>
        <dbReference type="Proteomes" id="UP000249829"/>
    </source>
</evidence>
<dbReference type="AlphaFoldDB" id="A0A2V5HD28"/>
<name>A0A2V5HD28_ASPV1</name>
<evidence type="ECO:0000313" key="2">
    <source>
        <dbReference type="EMBL" id="PYI20282.1"/>
    </source>
</evidence>
<dbReference type="CDD" id="cd02970">
    <property type="entry name" value="PRX_like2"/>
    <property type="match status" value="1"/>
</dbReference>
<dbReference type="OMA" id="MQNTVDH"/>
<dbReference type="Gene3D" id="3.40.30.10">
    <property type="entry name" value="Glutaredoxin"/>
    <property type="match status" value="1"/>
</dbReference>
<dbReference type="InterPro" id="IPR036249">
    <property type="entry name" value="Thioredoxin-like_sf"/>
</dbReference>
<dbReference type="SUPFAM" id="SSF52833">
    <property type="entry name" value="Thioredoxin-like"/>
    <property type="match status" value="1"/>
</dbReference>
<dbReference type="Proteomes" id="UP000249829">
    <property type="component" value="Unassembled WGS sequence"/>
</dbReference>
<gene>
    <name evidence="2" type="ORF">BO99DRAFT_472928</name>
</gene>
<dbReference type="Pfam" id="PF13911">
    <property type="entry name" value="AhpC-TSA_2"/>
    <property type="match status" value="1"/>
</dbReference>
<keyword evidence="3" id="KW-1185">Reference proteome</keyword>
<organism evidence="2 3">
    <name type="scientific">Aspergillus violaceofuscus (strain CBS 115571)</name>
    <dbReference type="NCBI Taxonomy" id="1450538"/>
    <lineage>
        <taxon>Eukaryota</taxon>
        <taxon>Fungi</taxon>
        <taxon>Dikarya</taxon>
        <taxon>Ascomycota</taxon>
        <taxon>Pezizomycotina</taxon>
        <taxon>Eurotiomycetes</taxon>
        <taxon>Eurotiomycetidae</taxon>
        <taxon>Eurotiales</taxon>
        <taxon>Aspergillaceae</taxon>
        <taxon>Aspergillus</taxon>
    </lineage>
</organism>
<evidence type="ECO:0000256" key="1">
    <source>
        <dbReference type="SAM" id="MobiDB-lite"/>
    </source>
</evidence>
<dbReference type="PANTHER" id="PTHR28630">
    <property type="match status" value="1"/>
</dbReference>
<dbReference type="STRING" id="1450538.A0A2V5HD28"/>
<feature type="compositionally biased region" description="Low complexity" evidence="1">
    <location>
        <begin position="14"/>
        <end position="26"/>
    </location>
</feature>
<reference evidence="2 3" key="1">
    <citation type="submission" date="2018-02" db="EMBL/GenBank/DDBJ databases">
        <title>The genomes of Aspergillus section Nigri reveals drivers in fungal speciation.</title>
        <authorList>
            <consortium name="DOE Joint Genome Institute"/>
            <person name="Vesth T.C."/>
            <person name="Nybo J."/>
            <person name="Theobald S."/>
            <person name="Brandl J."/>
            <person name="Frisvad J.C."/>
            <person name="Nielsen K.F."/>
            <person name="Lyhne E.K."/>
            <person name="Kogle M.E."/>
            <person name="Kuo A."/>
            <person name="Riley R."/>
            <person name="Clum A."/>
            <person name="Nolan M."/>
            <person name="Lipzen A."/>
            <person name="Salamov A."/>
            <person name="Henrissat B."/>
            <person name="Wiebenga A."/>
            <person name="De vries R.P."/>
            <person name="Grigoriev I.V."/>
            <person name="Mortensen U.H."/>
            <person name="Andersen M.R."/>
            <person name="Baker S.E."/>
        </authorList>
    </citation>
    <scope>NUCLEOTIDE SEQUENCE [LARGE SCALE GENOMIC DNA]</scope>
    <source>
        <strain evidence="2 3">CBS 115571</strain>
    </source>
</reference>
<dbReference type="InterPro" id="IPR032801">
    <property type="entry name" value="PXL2A/B/C"/>
</dbReference>
<protein>
    <recommendedName>
        <fullName evidence="4">Thioredoxin-like protein AAED1</fullName>
    </recommendedName>
</protein>
<dbReference type="EMBL" id="KZ825126">
    <property type="protein sequence ID" value="PYI20282.1"/>
    <property type="molecule type" value="Genomic_DNA"/>
</dbReference>
<accession>A0A2V5HD28</accession>